<dbReference type="RefSeq" id="WP_146315315.1">
    <property type="nucleotide sequence ID" value="NZ_VCQV01000003.1"/>
</dbReference>
<evidence type="ECO:0000259" key="1">
    <source>
        <dbReference type="Pfam" id="PF20229"/>
    </source>
</evidence>
<feature type="domain" description="ChrB N-terminal" evidence="1">
    <location>
        <begin position="29"/>
        <end position="182"/>
    </location>
</feature>
<dbReference type="Pfam" id="PF20229">
    <property type="entry name" value="ChrB_N"/>
    <property type="match status" value="1"/>
</dbReference>
<dbReference type="OrthoDB" id="3790780at2"/>
<evidence type="ECO:0000313" key="2">
    <source>
        <dbReference type="EMBL" id="TWP38327.1"/>
    </source>
</evidence>
<dbReference type="AlphaFoldDB" id="A0A563E754"/>
<dbReference type="EMBL" id="VCQV01000003">
    <property type="protein sequence ID" value="TWP38327.1"/>
    <property type="molecule type" value="Genomic_DNA"/>
</dbReference>
<proteinExistence type="predicted"/>
<reference evidence="2 3" key="1">
    <citation type="submission" date="2019-05" db="EMBL/GenBank/DDBJ databases">
        <authorList>
            <person name="Lee S.D."/>
        </authorList>
    </citation>
    <scope>NUCLEOTIDE SEQUENCE [LARGE SCALE GENOMIC DNA]</scope>
    <source>
        <strain evidence="2 3">C5-26</strain>
    </source>
</reference>
<dbReference type="Proteomes" id="UP000320244">
    <property type="component" value="Unassembled WGS sequence"/>
</dbReference>
<keyword evidence="3" id="KW-1185">Reference proteome</keyword>
<comment type="caution">
    <text evidence="2">The sequence shown here is derived from an EMBL/GenBank/DDBJ whole genome shotgun (WGS) entry which is preliminary data.</text>
</comment>
<accession>A0A563E754</accession>
<organism evidence="2 3">
    <name type="scientific">Leekyejoonella antrihumi</name>
    <dbReference type="NCBI Taxonomy" id="1660198"/>
    <lineage>
        <taxon>Bacteria</taxon>
        <taxon>Bacillati</taxon>
        <taxon>Actinomycetota</taxon>
        <taxon>Actinomycetes</taxon>
        <taxon>Micrococcales</taxon>
        <taxon>Dermacoccaceae</taxon>
        <taxon>Leekyejoonella</taxon>
    </lineage>
</organism>
<reference evidence="2 3" key="2">
    <citation type="submission" date="2019-08" db="EMBL/GenBank/DDBJ databases">
        <title>Jejuicoccus antrihumi gen. nov., sp. nov., a new member of the family Dermacoccaceae isolated from a cave.</title>
        <authorList>
            <person name="Schumann P."/>
            <person name="Kim I.S."/>
        </authorList>
    </citation>
    <scope>NUCLEOTIDE SEQUENCE [LARGE SCALE GENOMIC DNA]</scope>
    <source>
        <strain evidence="2 3">C5-26</strain>
    </source>
</reference>
<dbReference type="InterPro" id="IPR046858">
    <property type="entry name" value="ChrB_N"/>
</dbReference>
<protein>
    <submittedName>
        <fullName evidence="2">ChrB domain-containing protein</fullName>
    </submittedName>
</protein>
<evidence type="ECO:0000313" key="3">
    <source>
        <dbReference type="Proteomes" id="UP000320244"/>
    </source>
</evidence>
<gene>
    <name evidence="2" type="ORF">FGL98_03710</name>
</gene>
<sequence length="186" mass="20852">MSEVSASTPSEPSWLVLVYRVPSEPTRLRATVWRRLRSMGAVYLQNSVAAMPAGKTSEHALRKLRREILDMDGSALLLSADALVGSAAIMALFQKARDAEYEEILDKCNDFHTGLEKEYAEAHFTYGELEENEVELVKLRGWMDKVIARDTFRAPFREKTTAALQACSEALEAYAARVYEEDGDEA</sequence>
<name>A0A563E754_9MICO</name>